<name>A0A7G5FHY2_9CORY</name>
<dbReference type="Gene3D" id="3.40.50.1240">
    <property type="entry name" value="Phosphoglycerate mutase-like"/>
    <property type="match status" value="1"/>
</dbReference>
<dbReference type="Pfam" id="PF00300">
    <property type="entry name" value="His_Phos_1"/>
    <property type="match status" value="1"/>
</dbReference>
<dbReference type="EMBL" id="CP059833">
    <property type="protein sequence ID" value="QMV86223.1"/>
    <property type="molecule type" value="Genomic_DNA"/>
</dbReference>
<accession>A0A7G5FHY2</accession>
<evidence type="ECO:0000313" key="2">
    <source>
        <dbReference type="Proteomes" id="UP000515570"/>
    </source>
</evidence>
<dbReference type="AlphaFoldDB" id="A0A7G5FHY2"/>
<dbReference type="SMART" id="SM00855">
    <property type="entry name" value="PGAM"/>
    <property type="match status" value="1"/>
</dbReference>
<dbReference type="InterPro" id="IPR013078">
    <property type="entry name" value="His_Pase_superF_clade-1"/>
</dbReference>
<dbReference type="Proteomes" id="UP000515570">
    <property type="component" value="Chromosome"/>
</dbReference>
<evidence type="ECO:0000313" key="1">
    <source>
        <dbReference type="EMBL" id="QMV86223.1"/>
    </source>
</evidence>
<dbReference type="SUPFAM" id="SSF53254">
    <property type="entry name" value="Phosphoglycerate mutase-like"/>
    <property type="match status" value="1"/>
</dbReference>
<proteinExistence type="predicted"/>
<dbReference type="RefSeq" id="WP_182387033.1">
    <property type="nucleotide sequence ID" value="NZ_CP059833.1"/>
</dbReference>
<dbReference type="InterPro" id="IPR029033">
    <property type="entry name" value="His_PPase_superfam"/>
</dbReference>
<dbReference type="CDD" id="cd07067">
    <property type="entry name" value="HP_PGM_like"/>
    <property type="match status" value="1"/>
</dbReference>
<reference evidence="1 2" key="1">
    <citation type="submission" date="2020-07" db="EMBL/GenBank/DDBJ databases">
        <title>non toxigenic Corynebacterium sp. nov from a clinical source.</title>
        <authorList>
            <person name="Bernier A.-M."/>
            <person name="Bernard K."/>
        </authorList>
    </citation>
    <scope>NUCLEOTIDE SEQUENCE [LARGE SCALE GENOMIC DNA]</scope>
    <source>
        <strain evidence="2">NML 93-0612</strain>
    </source>
</reference>
<sequence>MSTTIVHLLRHGEVYNPDRILYGRLPGYHLSARGNAMAEQVAEALQDHDITYLAASPLQRAQETAAPLSRKLGLDVDIDKGLLEAGNRYEGLRVKSWKSQLWNPVRWPLMKNPSLPSWGEHYSVIEARMMDAIERGRLAAEGHEAVLVSHQLPIVMVQRSVQGKSLAHNPAMRQCELASLTSLVFQGNQITDMYYSEPAQGI</sequence>
<organism evidence="1 2">
    <name type="scientific">Corynebacterium hindlerae</name>
    <dbReference type="NCBI Taxonomy" id="699041"/>
    <lineage>
        <taxon>Bacteria</taxon>
        <taxon>Bacillati</taxon>
        <taxon>Actinomycetota</taxon>
        <taxon>Actinomycetes</taxon>
        <taxon>Mycobacteriales</taxon>
        <taxon>Corynebacteriaceae</taxon>
        <taxon>Corynebacterium</taxon>
    </lineage>
</organism>
<gene>
    <name evidence="1" type="ORF">HW450_05820</name>
</gene>
<keyword evidence="2" id="KW-1185">Reference proteome</keyword>
<protein>
    <submittedName>
        <fullName evidence="1">Histidine phosphatase family protein</fullName>
    </submittedName>
</protein>